<feature type="region of interest" description="Disordered" evidence="12">
    <location>
        <begin position="2450"/>
        <end position="2500"/>
    </location>
</feature>
<dbReference type="SMART" id="SM00249">
    <property type="entry name" value="PHD"/>
    <property type="match status" value="2"/>
</dbReference>
<dbReference type="PROSITE" id="PS50016">
    <property type="entry name" value="ZF_PHD_2"/>
    <property type="match status" value="2"/>
</dbReference>
<keyword evidence="19" id="KW-1185">Reference proteome</keyword>
<evidence type="ECO:0000256" key="9">
    <source>
        <dbReference type="ARBA" id="ARBA00022840"/>
    </source>
</evidence>
<feature type="region of interest" description="Disordered" evidence="12">
    <location>
        <begin position="2002"/>
        <end position="2055"/>
    </location>
</feature>
<feature type="region of interest" description="Disordered" evidence="12">
    <location>
        <begin position="207"/>
        <end position="291"/>
    </location>
</feature>
<feature type="domain" description="Helicase C-terminal" evidence="17">
    <location>
        <begin position="1318"/>
        <end position="1477"/>
    </location>
</feature>
<feature type="region of interest" description="Disordered" evidence="12">
    <location>
        <begin position="2258"/>
        <end position="2286"/>
    </location>
</feature>
<dbReference type="PROSITE" id="PS51192">
    <property type="entry name" value="HELICASE_ATP_BIND_1"/>
    <property type="match status" value="1"/>
</dbReference>
<dbReference type="Proteomes" id="UP001633002">
    <property type="component" value="Unassembled WGS sequence"/>
</dbReference>
<organism evidence="18 19">
    <name type="scientific">Riccia sorocarpa</name>
    <dbReference type="NCBI Taxonomy" id="122646"/>
    <lineage>
        <taxon>Eukaryota</taxon>
        <taxon>Viridiplantae</taxon>
        <taxon>Streptophyta</taxon>
        <taxon>Embryophyta</taxon>
        <taxon>Marchantiophyta</taxon>
        <taxon>Marchantiopsida</taxon>
        <taxon>Marchantiidae</taxon>
        <taxon>Marchantiales</taxon>
        <taxon>Ricciaceae</taxon>
        <taxon>Riccia</taxon>
    </lineage>
</organism>
<feature type="compositionally biased region" description="Polar residues" evidence="12">
    <location>
        <begin position="262"/>
        <end position="279"/>
    </location>
</feature>
<name>A0ABD3H7Y6_9MARC</name>
<dbReference type="SMART" id="SM01147">
    <property type="entry name" value="DUF1087"/>
    <property type="match status" value="1"/>
</dbReference>
<feature type="domain" description="Chromo" evidence="13">
    <location>
        <begin position="838"/>
        <end position="890"/>
    </location>
</feature>
<evidence type="ECO:0000259" key="14">
    <source>
        <dbReference type="PROSITE" id="PS50016"/>
    </source>
</evidence>
<dbReference type="InterPro" id="IPR001005">
    <property type="entry name" value="SANT/Myb"/>
</dbReference>
<dbReference type="GO" id="GO:0005524">
    <property type="term" value="F:ATP binding"/>
    <property type="evidence" value="ECO:0007669"/>
    <property type="project" value="UniProtKB-KW"/>
</dbReference>
<dbReference type="InterPro" id="IPR000953">
    <property type="entry name" value="Chromo/chromo_shadow_dom"/>
</dbReference>
<feature type="region of interest" description="Disordered" evidence="12">
    <location>
        <begin position="2673"/>
        <end position="2713"/>
    </location>
</feature>
<feature type="compositionally biased region" description="Low complexity" evidence="12">
    <location>
        <begin position="1866"/>
        <end position="1875"/>
    </location>
</feature>
<feature type="region of interest" description="Disordered" evidence="12">
    <location>
        <begin position="1796"/>
        <end position="1922"/>
    </location>
</feature>
<dbReference type="SUPFAM" id="SSF57903">
    <property type="entry name" value="FYVE/PHD zinc finger"/>
    <property type="match status" value="2"/>
</dbReference>
<dbReference type="CDD" id="cd18659">
    <property type="entry name" value="CD2_tandem"/>
    <property type="match status" value="1"/>
</dbReference>
<keyword evidence="5" id="KW-0547">Nucleotide-binding</keyword>
<feature type="domain" description="PHD-type" evidence="14">
    <location>
        <begin position="299"/>
        <end position="346"/>
    </location>
</feature>
<dbReference type="GO" id="GO:0008270">
    <property type="term" value="F:zinc ion binding"/>
    <property type="evidence" value="ECO:0007669"/>
    <property type="project" value="UniProtKB-KW"/>
</dbReference>
<feature type="compositionally biased region" description="Polar residues" evidence="12">
    <location>
        <begin position="2488"/>
        <end position="2500"/>
    </location>
</feature>
<dbReference type="InterPro" id="IPR001650">
    <property type="entry name" value="Helicase_C-like"/>
</dbReference>
<dbReference type="Gene3D" id="1.10.10.60">
    <property type="entry name" value="Homeodomain-like"/>
    <property type="match status" value="2"/>
</dbReference>
<feature type="compositionally biased region" description="Basic and acidic residues" evidence="12">
    <location>
        <begin position="542"/>
        <end position="556"/>
    </location>
</feature>
<dbReference type="SUPFAM" id="SSF46689">
    <property type="entry name" value="Homeodomain-like"/>
    <property type="match status" value="2"/>
</dbReference>
<dbReference type="Pfam" id="PF00271">
    <property type="entry name" value="Helicase_C"/>
    <property type="match status" value="1"/>
</dbReference>
<dbReference type="InterPro" id="IPR009463">
    <property type="entry name" value="DUF1087"/>
</dbReference>
<feature type="region of interest" description="Disordered" evidence="12">
    <location>
        <begin position="661"/>
        <end position="683"/>
    </location>
</feature>
<feature type="compositionally biased region" description="Basic and acidic residues" evidence="12">
    <location>
        <begin position="164"/>
        <end position="179"/>
    </location>
</feature>
<gene>
    <name evidence="18" type="ORF">R1sor_013707</name>
</gene>
<evidence type="ECO:0000313" key="19">
    <source>
        <dbReference type="Proteomes" id="UP001633002"/>
    </source>
</evidence>
<accession>A0ABD3H7Y6</accession>
<dbReference type="InterPro" id="IPR009057">
    <property type="entry name" value="Homeodomain-like_sf"/>
</dbReference>
<evidence type="ECO:0000256" key="7">
    <source>
        <dbReference type="ARBA" id="ARBA00022801"/>
    </source>
</evidence>
<feature type="region of interest" description="Disordered" evidence="12">
    <location>
        <begin position="1"/>
        <end position="33"/>
    </location>
</feature>
<dbReference type="Pfam" id="PF00385">
    <property type="entry name" value="Chromo"/>
    <property type="match status" value="1"/>
</dbReference>
<feature type="region of interest" description="Disordered" evidence="12">
    <location>
        <begin position="1587"/>
        <end position="1617"/>
    </location>
</feature>
<keyword evidence="7" id="KW-0378">Hydrolase</keyword>
<dbReference type="InterPro" id="IPR019787">
    <property type="entry name" value="Znf_PHD-finger"/>
</dbReference>
<feature type="domain" description="PHD-type" evidence="14">
    <location>
        <begin position="492"/>
        <end position="539"/>
    </location>
</feature>
<dbReference type="CDD" id="cd18793">
    <property type="entry name" value="SF2_C_SNF"/>
    <property type="match status" value="1"/>
</dbReference>
<dbReference type="SMART" id="SM00717">
    <property type="entry name" value="SANT"/>
    <property type="match status" value="2"/>
</dbReference>
<evidence type="ECO:0000259" key="17">
    <source>
        <dbReference type="PROSITE" id="PS51194"/>
    </source>
</evidence>
<feature type="compositionally biased region" description="Basic and acidic residues" evidence="12">
    <location>
        <begin position="218"/>
        <end position="236"/>
    </location>
</feature>
<dbReference type="CDD" id="cd05162">
    <property type="entry name" value="PWWP"/>
    <property type="match status" value="1"/>
</dbReference>
<feature type="region of interest" description="Disordered" evidence="12">
    <location>
        <begin position="606"/>
        <end position="640"/>
    </location>
</feature>
<dbReference type="CDD" id="cd15532">
    <property type="entry name" value="PHD2_CHD_II"/>
    <property type="match status" value="1"/>
</dbReference>
<dbReference type="EMBL" id="JBJQOH010000004">
    <property type="protein sequence ID" value="KAL3687398.1"/>
    <property type="molecule type" value="Genomic_DNA"/>
</dbReference>
<dbReference type="PANTHER" id="PTHR45623">
    <property type="entry name" value="CHROMODOMAIN-HELICASE-DNA-BINDING PROTEIN 3-RELATED-RELATED"/>
    <property type="match status" value="1"/>
</dbReference>
<evidence type="ECO:0000256" key="8">
    <source>
        <dbReference type="ARBA" id="ARBA00022833"/>
    </source>
</evidence>
<feature type="compositionally biased region" description="Acidic residues" evidence="12">
    <location>
        <begin position="2888"/>
        <end position="2906"/>
    </location>
</feature>
<feature type="region of interest" description="Disordered" evidence="12">
    <location>
        <begin position="2730"/>
        <end position="2764"/>
    </location>
</feature>
<feature type="compositionally biased region" description="Basic residues" evidence="12">
    <location>
        <begin position="2624"/>
        <end position="2633"/>
    </location>
</feature>
<dbReference type="CDD" id="cd18660">
    <property type="entry name" value="CD1_tandem"/>
    <property type="match status" value="1"/>
</dbReference>
<evidence type="ECO:0000313" key="18">
    <source>
        <dbReference type="EMBL" id="KAL3687398.1"/>
    </source>
</evidence>
<feature type="domain" description="PWWP" evidence="15">
    <location>
        <begin position="53"/>
        <end position="116"/>
    </location>
</feature>
<dbReference type="InterPro" id="IPR013083">
    <property type="entry name" value="Znf_RING/FYVE/PHD"/>
</dbReference>
<feature type="region of interest" description="Disordered" evidence="12">
    <location>
        <begin position="542"/>
        <end position="592"/>
    </location>
</feature>
<dbReference type="SUPFAM" id="SSF52540">
    <property type="entry name" value="P-loop containing nucleoside triphosphate hydrolases"/>
    <property type="match status" value="2"/>
</dbReference>
<feature type="compositionally biased region" description="Basic and acidic residues" evidence="12">
    <location>
        <begin position="2844"/>
        <end position="2861"/>
    </location>
</feature>
<dbReference type="Gene3D" id="3.40.50.10810">
    <property type="entry name" value="Tandem AAA-ATPase domain"/>
    <property type="match status" value="1"/>
</dbReference>
<evidence type="ECO:0000256" key="3">
    <source>
        <dbReference type="ARBA" id="ARBA00022723"/>
    </source>
</evidence>
<dbReference type="SMART" id="SM00487">
    <property type="entry name" value="DEXDc"/>
    <property type="match status" value="1"/>
</dbReference>
<dbReference type="InterPro" id="IPR023780">
    <property type="entry name" value="Chromo_domain"/>
</dbReference>
<dbReference type="PROSITE" id="PS51194">
    <property type="entry name" value="HELICASE_CTER"/>
    <property type="match status" value="1"/>
</dbReference>
<feature type="region of interest" description="Disordered" evidence="12">
    <location>
        <begin position="162"/>
        <end position="193"/>
    </location>
</feature>
<dbReference type="SUPFAM" id="SSF54160">
    <property type="entry name" value="Chromo domain-like"/>
    <property type="match status" value="2"/>
</dbReference>
<dbReference type="InterPro" id="IPR000313">
    <property type="entry name" value="PWWP_dom"/>
</dbReference>
<keyword evidence="6 11" id="KW-0863">Zinc-finger</keyword>
<feature type="compositionally biased region" description="Polar residues" evidence="12">
    <location>
        <begin position="2792"/>
        <end position="2807"/>
    </location>
</feature>
<feature type="compositionally biased region" description="Basic and acidic residues" evidence="12">
    <location>
        <begin position="756"/>
        <end position="771"/>
    </location>
</feature>
<dbReference type="CDD" id="cd11660">
    <property type="entry name" value="SANT_TRF"/>
    <property type="match status" value="2"/>
</dbReference>
<dbReference type="InterPro" id="IPR049730">
    <property type="entry name" value="SNF2/RAD54-like_C"/>
</dbReference>
<dbReference type="PANTHER" id="PTHR45623:SF28">
    <property type="entry name" value="PROTEIN CHROMATIN REMODELING 4"/>
    <property type="match status" value="1"/>
</dbReference>
<evidence type="ECO:0000256" key="1">
    <source>
        <dbReference type="ARBA" id="ARBA00004123"/>
    </source>
</evidence>
<feature type="region of interest" description="Disordered" evidence="12">
    <location>
        <begin position="2383"/>
        <end position="2403"/>
    </location>
</feature>
<evidence type="ECO:0000259" key="16">
    <source>
        <dbReference type="PROSITE" id="PS51192"/>
    </source>
</evidence>
<dbReference type="Pfam" id="PF00628">
    <property type="entry name" value="PHD"/>
    <property type="match status" value="2"/>
</dbReference>
<evidence type="ECO:0000259" key="15">
    <source>
        <dbReference type="PROSITE" id="PS50812"/>
    </source>
</evidence>
<feature type="compositionally biased region" description="Polar residues" evidence="12">
    <location>
        <begin position="2006"/>
        <end position="2032"/>
    </location>
</feature>
<feature type="compositionally biased region" description="Basic and acidic residues" evidence="12">
    <location>
        <begin position="2456"/>
        <end position="2468"/>
    </location>
</feature>
<dbReference type="SMART" id="SM00490">
    <property type="entry name" value="HELICc"/>
    <property type="match status" value="1"/>
</dbReference>
<dbReference type="GO" id="GO:0016787">
    <property type="term" value="F:hydrolase activity"/>
    <property type="evidence" value="ECO:0007669"/>
    <property type="project" value="UniProtKB-KW"/>
</dbReference>
<feature type="compositionally biased region" description="Polar residues" evidence="12">
    <location>
        <begin position="793"/>
        <end position="812"/>
    </location>
</feature>
<feature type="compositionally biased region" description="Polar residues" evidence="12">
    <location>
        <begin position="1796"/>
        <end position="1812"/>
    </location>
</feature>
<comment type="subcellular location">
    <subcellularLocation>
        <location evidence="1">Nucleus</location>
    </subcellularLocation>
</comment>
<evidence type="ECO:0000256" key="2">
    <source>
        <dbReference type="ARBA" id="ARBA00009687"/>
    </source>
</evidence>
<feature type="compositionally biased region" description="Low complexity" evidence="12">
    <location>
        <begin position="557"/>
        <end position="567"/>
    </location>
</feature>
<feature type="compositionally biased region" description="Basic and acidic residues" evidence="12">
    <location>
        <begin position="777"/>
        <end position="787"/>
    </location>
</feature>
<feature type="region of interest" description="Disordered" evidence="12">
    <location>
        <begin position="2535"/>
        <end position="2563"/>
    </location>
</feature>
<dbReference type="PROSITE" id="PS50812">
    <property type="entry name" value="PWWP"/>
    <property type="match status" value="1"/>
</dbReference>
<dbReference type="Gene3D" id="3.30.40.10">
    <property type="entry name" value="Zinc/RING finger domain, C3HC4 (zinc finger)"/>
    <property type="match status" value="2"/>
</dbReference>
<dbReference type="PROSITE" id="PS01359">
    <property type="entry name" value="ZF_PHD_1"/>
    <property type="match status" value="2"/>
</dbReference>
<evidence type="ECO:0000256" key="6">
    <source>
        <dbReference type="ARBA" id="ARBA00022771"/>
    </source>
</evidence>
<evidence type="ECO:0000256" key="4">
    <source>
        <dbReference type="ARBA" id="ARBA00022737"/>
    </source>
</evidence>
<dbReference type="InterPro" id="IPR001965">
    <property type="entry name" value="Znf_PHD"/>
</dbReference>
<keyword evidence="3" id="KW-0479">Metal-binding</keyword>
<feature type="compositionally biased region" description="Basic and acidic residues" evidence="12">
    <location>
        <begin position="1588"/>
        <end position="1617"/>
    </location>
</feature>
<keyword evidence="8" id="KW-0862">Zinc</keyword>
<evidence type="ECO:0000256" key="11">
    <source>
        <dbReference type="PROSITE-ProRule" id="PRU00146"/>
    </source>
</evidence>
<dbReference type="SUPFAM" id="SSF63748">
    <property type="entry name" value="Tudor/PWWP/MBT"/>
    <property type="match status" value="1"/>
</dbReference>
<dbReference type="InterPro" id="IPR000330">
    <property type="entry name" value="SNF2_N"/>
</dbReference>
<dbReference type="Pfam" id="PF06465">
    <property type="entry name" value="DUF1087"/>
    <property type="match status" value="1"/>
</dbReference>
<dbReference type="InterPro" id="IPR019786">
    <property type="entry name" value="Zinc_finger_PHD-type_CS"/>
</dbReference>
<evidence type="ECO:0000256" key="5">
    <source>
        <dbReference type="ARBA" id="ARBA00022741"/>
    </source>
</evidence>
<feature type="compositionally biased region" description="Basic and acidic residues" evidence="12">
    <location>
        <begin position="246"/>
        <end position="257"/>
    </location>
</feature>
<feature type="domain" description="Helicase ATP-binding" evidence="16">
    <location>
        <begin position="1015"/>
        <end position="1191"/>
    </location>
</feature>
<dbReference type="Gene3D" id="2.30.30.140">
    <property type="match status" value="1"/>
</dbReference>
<comment type="similarity">
    <text evidence="2">Belongs to the SNF2/RAD54 helicase family. ISWI subfamily.</text>
</comment>
<dbReference type="Pfam" id="PF00855">
    <property type="entry name" value="PWWP"/>
    <property type="match status" value="1"/>
</dbReference>
<reference evidence="18 19" key="1">
    <citation type="submission" date="2024-09" db="EMBL/GenBank/DDBJ databases">
        <title>Chromosome-scale assembly of Riccia sorocarpa.</title>
        <authorList>
            <person name="Paukszto L."/>
        </authorList>
    </citation>
    <scope>NUCLEOTIDE SEQUENCE [LARGE SCALE GENOMIC DNA]</scope>
    <source>
        <strain evidence="18">LP-2024</strain>
        <tissue evidence="18">Aerial parts of the thallus</tissue>
    </source>
</reference>
<dbReference type="GO" id="GO:0005634">
    <property type="term" value="C:nucleus"/>
    <property type="evidence" value="ECO:0007669"/>
    <property type="project" value="UniProtKB-SubCell"/>
</dbReference>
<dbReference type="Gene3D" id="3.40.50.300">
    <property type="entry name" value="P-loop containing nucleotide triphosphate hydrolases"/>
    <property type="match status" value="1"/>
</dbReference>
<feature type="region of interest" description="Disordered" evidence="12">
    <location>
        <begin position="1631"/>
        <end position="1685"/>
    </location>
</feature>
<proteinExistence type="inferred from homology"/>
<keyword evidence="4" id="KW-0677">Repeat</keyword>
<dbReference type="Pfam" id="PF00176">
    <property type="entry name" value="SNF2-rel_dom"/>
    <property type="match status" value="1"/>
</dbReference>
<feature type="compositionally biased region" description="Low complexity" evidence="12">
    <location>
        <begin position="2391"/>
        <end position="2403"/>
    </location>
</feature>
<feature type="compositionally biased region" description="Polar residues" evidence="12">
    <location>
        <begin position="2740"/>
        <end position="2751"/>
    </location>
</feature>
<dbReference type="InterPro" id="IPR016197">
    <property type="entry name" value="Chromo-like_dom_sf"/>
</dbReference>
<feature type="domain" description="Chromo" evidence="13">
    <location>
        <begin position="903"/>
        <end position="936"/>
    </location>
</feature>
<evidence type="ECO:0000256" key="10">
    <source>
        <dbReference type="ARBA" id="ARBA00023242"/>
    </source>
</evidence>
<feature type="region of interest" description="Disordered" evidence="12">
    <location>
        <begin position="966"/>
        <end position="986"/>
    </location>
</feature>
<evidence type="ECO:0000256" key="12">
    <source>
        <dbReference type="SAM" id="MobiDB-lite"/>
    </source>
</evidence>
<protein>
    <submittedName>
        <fullName evidence="18">Uncharacterized protein</fullName>
    </submittedName>
</protein>
<dbReference type="PROSITE" id="PS50013">
    <property type="entry name" value="CHROMO_2"/>
    <property type="match status" value="2"/>
</dbReference>
<feature type="region of interest" description="Disordered" evidence="12">
    <location>
        <begin position="2614"/>
        <end position="2640"/>
    </location>
</feature>
<feature type="compositionally biased region" description="Basic and acidic residues" evidence="12">
    <location>
        <begin position="1646"/>
        <end position="1659"/>
    </location>
</feature>
<keyword evidence="9" id="KW-0067">ATP-binding</keyword>
<dbReference type="InterPro" id="IPR027417">
    <property type="entry name" value="P-loop_NTPase"/>
</dbReference>
<dbReference type="InterPro" id="IPR014001">
    <property type="entry name" value="Helicase_ATP-bd"/>
</dbReference>
<feature type="compositionally biased region" description="Basic and acidic residues" evidence="12">
    <location>
        <begin position="569"/>
        <end position="585"/>
    </location>
</feature>
<dbReference type="InterPro" id="IPR011011">
    <property type="entry name" value="Znf_FYVE_PHD"/>
</dbReference>
<feature type="region of interest" description="Disordered" evidence="12">
    <location>
        <begin position="2303"/>
        <end position="2328"/>
    </location>
</feature>
<sequence>MSSDSPAEVQLPVVVSSKKQRSARSTARNGWGPALPETRRLVGCSYSSTTFAPHTSVWARRVGGAWWPAKVVGVDEIPEDLKKQEEGWTYVQYYGVDSAQAFAWLKSDELCSYESHAEEYSKQQLPDGIRADELRSAMAEAEMAANCLTDKAMTKLKSFNAKSSELRSRLTPRNERETPNDEGAAPSEDEDVPKIRRIKLKAVDKVRMKESASQLQAKGKEISKDTNILDKSQELTRKRKRMIKKQLTDASEHECPKAETVGSPTKNGSPTVNASNSSARDPARKSGPRGKKTGDDGYYFECFVCDVGGDLLCCENCPRVYHLECLSPPLKRTPPGKWLCPCCKETAGATKGIVHTQDSKPRIKSTPQVGESSVHVITGQKLKGAKRWKIFHKGRIPQELDIKKLKKRKRDEDTEKPKKRVNLKLSKPFIPSQVKCKQCGSGIHSSGESPSALFCKECAEMLKLNTPTVSATKLLAPARKDMVPTRHSKLKAGKCDVCQQDGYVILCDNCPRGYHKDCLNPPRKRAPKGAWACPKCGPSKDIKEPKETREAREARAGAKGAKAVKAAKPVKEKEAKVEERQERPPEPVLPSPTTLEVHRILGCRVTPGSNATRTKHKESDVNGATEAESAQLSEGGSGERHNIEIRLPICKSEEKAESLSRVAEPKTVAGAQGSCSNDKSRVGVSAEANGDRVAAELSTAGILDIDLEKVIPNEIASAAEKGLPERKNVRLGCSVVEASRVKGEEEEQGLLSTEKSGGESERTQLISRDDDSSGESKGSDRALRVREGVGNAEPTSLSLEPACSTKSSSGMNRSAPAELQTELVDADYPGTESPRKPKSPSAHLESTDRQDPCEFLVKWVGKGHIHNEWVSEERLRQIAKGKLDRYKSRNGSVPKVLMEDLWLRPQRVLAKRVSKKNGDEVLVKWCGLSYDDCTWELASEPALAGIEELVHAHEMFERAALDNCSSSVSKDTSDRGPLSLRTQRPSEVETLAEQPTYLKGGSLFPHQLEALNWLRKCWHRQRNVILADEMGLGKTISATSFLAAMHHEFKARAPCLVLVPLSTMPNWLAEFSQWAPSLNVIEYHGSAKARSIIREHEWHPITSDGSKLRQAYKFNVMLTTFEMVIQDPTLLKSVPWEVLIVDEGHRLKNSESKLFTLLNTFSFSHRVLLTGTPLQNNFSEMFNLLNFLQPDKFPSLAAWEEKFSGLSTADQVEELKKLVAPNMLRRLKRDAMQKIPPKTEIVVPVDMNSVQSEYYKALLTKNYLLLRNGAKQQSMLNIVMQLRKVCNHPYLIPGTEPETGTPEFLQGMRIKASSKLMLLHSMLAKLKADGHRVLIFSQMTKLLDILEDYLTFQFGSGTFERVDGSVSVAERQAAILRFNQDASRFVFLLSTRACGLGINLATADTVIIYDSDFNPQADLQAMNRAHRIGQSKTLLVYRLVTRSSVEERILHLAKKKLMLDHLFANKSSSQKEVQDIIRWGTEELFQGSSTQGDETASAGYLRVSGDAGEADDTGAKPKKKTGALADIYDSYYEKLGRSKHEWNDAAVTRLLDRSELNTRHVESSDVEHESDLLGSLKAWDWNAPEIVPEEHEKDDSNGKEVDVEAKHHASEEESQWDKLLKSRWETMQAEEEAALGRGKRLRKAVSYHERNGEKPKEPSSESSDEDEPEHEYMPESRSNKLKMQRLRARQKDRIQQRYRAGGIGEGERLVTVTGMPTDGMGVLKKLDVVPEGPATPWPQQPLPFLNIPSEQFSQALCKGSAASVISPTVPEISSVRNSAQSTVPHVNIDWYSSRKQPFPQQHQQVTGTSNDEGQLGSKPRQKGHPSWLVGLGSEPGSNSVMTQIFGKPAAFGDESRTENASGVPFSHKSSGSHSSHLPDLRQNNLPGVLDKKSSRQSPPSQRDSRGSTPGSLECPAQPETGIDSLGALRSAKTALSIDELKPFAGPHFKSKPPDVALEFSQKIFGAEKGPSSGVTSTGGEAVSGQGIKQGALPLSSLLPLDSSSLKNQRSENTPALPGSSLQPITESRSPSLSMALGLGGFASTNHDRSKEASPAADARNFLEMDVQAPVVSSSLASLRSRVGVDLHDLNNLGRVESMPIELDDDNDHQPAVSARGFLSPAKIDGAGRGWQFEERRKHKQDTDRSWTEEELDALWLGVRWHGRGNWAAMLLDSKLCFSKSRSVGELAERWKVEEMKNKQDTDRFWTEEELDALWLAVRWHGRGNWAAMLLDSRLCFSKSRSVGELAERWKVEEMNRWGKPEDPLENAKQPAHRWADTTKAPSVEGAHSDHFLQRLIGSDRSRAQESSLPLPSLGSDIASSRLNHDRREKGSWNLSDLDVKPLSERLPLLGSTSSGLDLVSKIGELGGSRQQTVNYQNLLDPTLRSSPSLQPGLPSRSTLLPPSSLGVNPAAPFVPSSSQALSRLESSGILKPGGHMDLIGGDSAPSLSPGLALSSDWRKSDSRSKERGYMQQHPPSVSGVESLKHHSFQSQTTSMLNSSDSFPSALFPAGPNNVVGSSAGHHNLGSRALVSLPYNGGLSTDHRRRSKPAPAPAKDESGPSSLPHWLREVVKPKPVPPSHPPLPPAIAAVVQATSLLYREHPRLLPQLVHPGYPLVPPRELPKRAERKRRRHKTNPQAAPNHNLSVVEYTRSVKMEGLSQSLLPPAAEGISSLLARSLPPPGQATSQPRTKGFDIPPISSFDPSQQALPPPATGSISEMMARRSLMELGFMSGHSDPMLTTPLNSSRNTNPSVEEADLGSLGHSRRPAFEFRPAEAELPWKRNDVQSASIVANVPSTSRHLNRSSQGGASFPESVPQSVGRVGEGKLPASEKNSELPPWLLSEDPENKTESRQRLQQGKDDGDASDGDDSSSSKTVSDPGIRDQRGNDAENEDDASSEETISDDGTE</sequence>
<feature type="region of interest" description="Disordered" evidence="12">
    <location>
        <begin position="2792"/>
        <end position="2906"/>
    </location>
</feature>
<dbReference type="Gene3D" id="2.40.50.40">
    <property type="match status" value="2"/>
</dbReference>
<comment type="caution">
    <text evidence="18">The sequence shown here is derived from an EMBL/GenBank/DDBJ whole genome shotgun (WGS) entry which is preliminary data.</text>
</comment>
<dbReference type="SMART" id="SM00298">
    <property type="entry name" value="CHROMO"/>
    <property type="match status" value="2"/>
</dbReference>
<feature type="region of interest" description="Disordered" evidence="12">
    <location>
        <begin position="741"/>
        <end position="849"/>
    </location>
</feature>
<evidence type="ECO:0000259" key="13">
    <source>
        <dbReference type="PROSITE" id="PS50013"/>
    </source>
</evidence>
<keyword evidence="10" id="KW-0539">Nucleus</keyword>
<dbReference type="InterPro" id="IPR038718">
    <property type="entry name" value="SNF2-like_sf"/>
</dbReference>